<dbReference type="SMART" id="SM00487">
    <property type="entry name" value="DEXDc"/>
    <property type="match status" value="1"/>
</dbReference>
<proteinExistence type="inferred from homology"/>
<gene>
    <name evidence="7" type="ORF">B0H16DRAFT_1815975</name>
</gene>
<dbReference type="PANTHER" id="PTHR13710:SF105">
    <property type="entry name" value="ATP-DEPENDENT DNA HELICASE Q1"/>
    <property type="match status" value="1"/>
</dbReference>
<sequence length="277" mass="30583">MPFKPLVDLDPEKLKTATKNLCDVFGVPTLRPHQTETGENVLKGISTLLDIPTGGGKTLAYWFPLFYYWAPGNTDPACQKIILLVGPLSALMQSQALSLTQKGVPAIAITSTTENPEQVLKVGHIYPQKTTYINFQQAIGENKYRVVLVSPEMAITSKFQDLVLSKKSFLQNIISQVIDEGHCITEWGNDDFRPEFSKLHVLLARLPSGLPVVVGSATMPRDVILDILAKLRLRADCARVSLSNEKLNIALSVRILQHPQDTFADLMTLFPRDSAGT</sequence>
<evidence type="ECO:0000313" key="7">
    <source>
        <dbReference type="EMBL" id="KAJ7711658.1"/>
    </source>
</evidence>
<dbReference type="GO" id="GO:0016787">
    <property type="term" value="F:hydrolase activity"/>
    <property type="evidence" value="ECO:0007669"/>
    <property type="project" value="UniProtKB-KW"/>
</dbReference>
<dbReference type="GO" id="GO:0000724">
    <property type="term" value="P:double-strand break repair via homologous recombination"/>
    <property type="evidence" value="ECO:0007669"/>
    <property type="project" value="TreeGrafter"/>
</dbReference>
<dbReference type="GO" id="GO:0005694">
    <property type="term" value="C:chromosome"/>
    <property type="evidence" value="ECO:0007669"/>
    <property type="project" value="TreeGrafter"/>
</dbReference>
<dbReference type="GO" id="GO:0005524">
    <property type="term" value="F:ATP binding"/>
    <property type="evidence" value="ECO:0007669"/>
    <property type="project" value="InterPro"/>
</dbReference>
<dbReference type="GO" id="GO:0043138">
    <property type="term" value="F:3'-5' DNA helicase activity"/>
    <property type="evidence" value="ECO:0007669"/>
    <property type="project" value="UniProtKB-EC"/>
</dbReference>
<dbReference type="EMBL" id="JARKIB010000389">
    <property type="protein sequence ID" value="KAJ7711658.1"/>
    <property type="molecule type" value="Genomic_DNA"/>
</dbReference>
<dbReference type="InterPro" id="IPR011545">
    <property type="entry name" value="DEAD/DEAH_box_helicase_dom"/>
</dbReference>
<dbReference type="EC" id="5.6.2.4" evidence="5"/>
<evidence type="ECO:0000256" key="3">
    <source>
        <dbReference type="ARBA" id="ARBA00023235"/>
    </source>
</evidence>
<dbReference type="GO" id="GO:0003677">
    <property type="term" value="F:DNA binding"/>
    <property type="evidence" value="ECO:0007669"/>
    <property type="project" value="UniProtKB-KW"/>
</dbReference>
<dbReference type="PROSITE" id="PS51192">
    <property type="entry name" value="HELICASE_ATP_BIND_1"/>
    <property type="match status" value="1"/>
</dbReference>
<evidence type="ECO:0000313" key="8">
    <source>
        <dbReference type="Proteomes" id="UP001215598"/>
    </source>
</evidence>
<protein>
    <recommendedName>
        <fullName evidence="5">DNA 3'-5' helicase</fullName>
        <ecNumber evidence="5">5.6.2.4</ecNumber>
    </recommendedName>
</protein>
<dbReference type="InterPro" id="IPR014001">
    <property type="entry name" value="Helicase_ATP-bd"/>
</dbReference>
<dbReference type="Pfam" id="PF00270">
    <property type="entry name" value="DEAD"/>
    <property type="match status" value="1"/>
</dbReference>
<evidence type="ECO:0000256" key="2">
    <source>
        <dbReference type="ARBA" id="ARBA00023125"/>
    </source>
</evidence>
<accession>A0AAD7MD41</accession>
<keyword evidence="3" id="KW-0413">Isomerase</keyword>
<comment type="caution">
    <text evidence="7">The sequence shown here is derived from an EMBL/GenBank/DDBJ whole genome shotgun (WGS) entry which is preliminary data.</text>
</comment>
<keyword evidence="8" id="KW-1185">Reference proteome</keyword>
<comment type="catalytic activity">
    <reaction evidence="4">
        <text>Couples ATP hydrolysis with the unwinding of duplex DNA by translocating in the 3'-5' direction.</text>
        <dbReference type="EC" id="5.6.2.4"/>
    </reaction>
</comment>
<dbReference type="PANTHER" id="PTHR13710">
    <property type="entry name" value="DNA HELICASE RECQ FAMILY MEMBER"/>
    <property type="match status" value="1"/>
</dbReference>
<reference evidence="7" key="1">
    <citation type="submission" date="2023-03" db="EMBL/GenBank/DDBJ databases">
        <title>Massive genome expansion in bonnet fungi (Mycena s.s.) driven by repeated elements and novel gene families across ecological guilds.</title>
        <authorList>
            <consortium name="Lawrence Berkeley National Laboratory"/>
            <person name="Harder C.B."/>
            <person name="Miyauchi S."/>
            <person name="Viragh M."/>
            <person name="Kuo A."/>
            <person name="Thoen E."/>
            <person name="Andreopoulos B."/>
            <person name="Lu D."/>
            <person name="Skrede I."/>
            <person name="Drula E."/>
            <person name="Henrissat B."/>
            <person name="Morin E."/>
            <person name="Kohler A."/>
            <person name="Barry K."/>
            <person name="LaButti K."/>
            <person name="Morin E."/>
            <person name="Salamov A."/>
            <person name="Lipzen A."/>
            <person name="Mereny Z."/>
            <person name="Hegedus B."/>
            <person name="Baldrian P."/>
            <person name="Stursova M."/>
            <person name="Weitz H."/>
            <person name="Taylor A."/>
            <person name="Grigoriev I.V."/>
            <person name="Nagy L.G."/>
            <person name="Martin F."/>
            <person name="Kauserud H."/>
        </authorList>
    </citation>
    <scope>NUCLEOTIDE SEQUENCE</scope>
    <source>
        <strain evidence="7">CBHHK182m</strain>
    </source>
</reference>
<dbReference type="InterPro" id="IPR027417">
    <property type="entry name" value="P-loop_NTPase"/>
</dbReference>
<dbReference type="Proteomes" id="UP001215598">
    <property type="component" value="Unassembled WGS sequence"/>
</dbReference>
<keyword evidence="7" id="KW-0378">Hydrolase</keyword>
<keyword evidence="2" id="KW-0238">DNA-binding</keyword>
<dbReference type="AlphaFoldDB" id="A0AAD7MD41"/>
<evidence type="ECO:0000259" key="6">
    <source>
        <dbReference type="PROSITE" id="PS51192"/>
    </source>
</evidence>
<feature type="domain" description="Helicase ATP-binding" evidence="6">
    <location>
        <begin position="38"/>
        <end position="237"/>
    </location>
</feature>
<evidence type="ECO:0000256" key="1">
    <source>
        <dbReference type="ARBA" id="ARBA00005446"/>
    </source>
</evidence>
<dbReference type="GO" id="GO:0009378">
    <property type="term" value="F:four-way junction helicase activity"/>
    <property type="evidence" value="ECO:0007669"/>
    <property type="project" value="TreeGrafter"/>
</dbReference>
<dbReference type="GO" id="GO:0005737">
    <property type="term" value="C:cytoplasm"/>
    <property type="evidence" value="ECO:0007669"/>
    <property type="project" value="TreeGrafter"/>
</dbReference>
<comment type="similarity">
    <text evidence="1">Belongs to the helicase family. RecQ subfamily.</text>
</comment>
<dbReference type="SUPFAM" id="SSF52540">
    <property type="entry name" value="P-loop containing nucleoside triphosphate hydrolases"/>
    <property type="match status" value="1"/>
</dbReference>
<evidence type="ECO:0000256" key="4">
    <source>
        <dbReference type="ARBA" id="ARBA00034617"/>
    </source>
</evidence>
<name>A0AAD7MD41_9AGAR</name>
<organism evidence="7 8">
    <name type="scientific">Mycena metata</name>
    <dbReference type="NCBI Taxonomy" id="1033252"/>
    <lineage>
        <taxon>Eukaryota</taxon>
        <taxon>Fungi</taxon>
        <taxon>Dikarya</taxon>
        <taxon>Basidiomycota</taxon>
        <taxon>Agaricomycotina</taxon>
        <taxon>Agaricomycetes</taxon>
        <taxon>Agaricomycetidae</taxon>
        <taxon>Agaricales</taxon>
        <taxon>Marasmiineae</taxon>
        <taxon>Mycenaceae</taxon>
        <taxon>Mycena</taxon>
    </lineage>
</organism>
<dbReference type="Gene3D" id="3.40.50.300">
    <property type="entry name" value="P-loop containing nucleotide triphosphate hydrolases"/>
    <property type="match status" value="1"/>
</dbReference>
<evidence type="ECO:0000256" key="5">
    <source>
        <dbReference type="ARBA" id="ARBA00034808"/>
    </source>
</evidence>